<evidence type="ECO:0000313" key="3">
    <source>
        <dbReference type="Proteomes" id="UP000634136"/>
    </source>
</evidence>
<gene>
    <name evidence="2" type="ORF">G2W53_026964</name>
</gene>
<dbReference type="AlphaFoldDB" id="A0A834WLU9"/>
<dbReference type="Proteomes" id="UP000634136">
    <property type="component" value="Unassembled WGS sequence"/>
</dbReference>
<accession>A0A834WLU9</accession>
<sequence length="89" mass="9470">MPFEKSSSTGSIATGSSMRSLVRPGGGGSGSSEMILQKNKIGVELNEPEADEIDESDSKLNHRHACQNKNGSPSRTRIVLQVTKEPSAE</sequence>
<evidence type="ECO:0000313" key="2">
    <source>
        <dbReference type="EMBL" id="KAF7821509.1"/>
    </source>
</evidence>
<name>A0A834WLU9_9FABA</name>
<evidence type="ECO:0000256" key="1">
    <source>
        <dbReference type="SAM" id="MobiDB-lite"/>
    </source>
</evidence>
<dbReference type="EMBL" id="JAAIUW010000008">
    <property type="protein sequence ID" value="KAF7821509.1"/>
    <property type="molecule type" value="Genomic_DNA"/>
</dbReference>
<organism evidence="2 3">
    <name type="scientific">Senna tora</name>
    <dbReference type="NCBI Taxonomy" id="362788"/>
    <lineage>
        <taxon>Eukaryota</taxon>
        <taxon>Viridiplantae</taxon>
        <taxon>Streptophyta</taxon>
        <taxon>Embryophyta</taxon>
        <taxon>Tracheophyta</taxon>
        <taxon>Spermatophyta</taxon>
        <taxon>Magnoliopsida</taxon>
        <taxon>eudicotyledons</taxon>
        <taxon>Gunneridae</taxon>
        <taxon>Pentapetalae</taxon>
        <taxon>rosids</taxon>
        <taxon>fabids</taxon>
        <taxon>Fabales</taxon>
        <taxon>Fabaceae</taxon>
        <taxon>Caesalpinioideae</taxon>
        <taxon>Cassia clade</taxon>
        <taxon>Senna</taxon>
    </lineage>
</organism>
<comment type="caution">
    <text evidence="2">The sequence shown here is derived from an EMBL/GenBank/DDBJ whole genome shotgun (WGS) entry which is preliminary data.</text>
</comment>
<feature type="region of interest" description="Disordered" evidence="1">
    <location>
        <begin position="1"/>
        <end position="89"/>
    </location>
</feature>
<reference evidence="2" key="1">
    <citation type="submission" date="2020-09" db="EMBL/GenBank/DDBJ databases">
        <title>Genome-Enabled Discovery of Anthraquinone Biosynthesis in Senna tora.</title>
        <authorList>
            <person name="Kang S.-H."/>
            <person name="Pandey R.P."/>
            <person name="Lee C.-M."/>
            <person name="Sim J.-S."/>
            <person name="Jeong J.-T."/>
            <person name="Choi B.-S."/>
            <person name="Jung M."/>
            <person name="Ginzburg D."/>
            <person name="Zhao K."/>
            <person name="Won S.Y."/>
            <person name="Oh T.-J."/>
            <person name="Yu Y."/>
            <person name="Kim N.-H."/>
            <person name="Lee O.R."/>
            <person name="Lee T.-H."/>
            <person name="Bashyal P."/>
            <person name="Kim T.-S."/>
            <person name="Lee W.-H."/>
            <person name="Kawkins C."/>
            <person name="Kim C.-K."/>
            <person name="Kim J.S."/>
            <person name="Ahn B.O."/>
            <person name="Rhee S.Y."/>
            <person name="Sohng J.K."/>
        </authorList>
    </citation>
    <scope>NUCLEOTIDE SEQUENCE</scope>
    <source>
        <tissue evidence="2">Leaf</tissue>
    </source>
</reference>
<feature type="compositionally biased region" description="Acidic residues" evidence="1">
    <location>
        <begin position="46"/>
        <end position="55"/>
    </location>
</feature>
<protein>
    <submittedName>
        <fullName evidence="2">Uncharacterized protein</fullName>
    </submittedName>
</protein>
<feature type="compositionally biased region" description="Low complexity" evidence="1">
    <location>
        <begin position="1"/>
        <end position="17"/>
    </location>
</feature>
<proteinExistence type="predicted"/>
<keyword evidence="3" id="KW-1185">Reference proteome</keyword>